<dbReference type="Gene3D" id="1.20.1250.20">
    <property type="entry name" value="MFS general substrate transporter like domains"/>
    <property type="match status" value="1"/>
</dbReference>
<dbReference type="InterPro" id="IPR036259">
    <property type="entry name" value="MFS_trans_sf"/>
</dbReference>
<dbReference type="AlphaFoldDB" id="A0A6N7W828"/>
<sequence length="72" mass="7239">MLNLGAGLGSFVGPAIVTALVGTVGPAGVMFALAGLYVISFFLLFFLKLPGNARVLHSQPADNAPASAIAHS</sequence>
<keyword evidence="1" id="KW-0812">Transmembrane</keyword>
<proteinExistence type="predicted"/>
<organism evidence="2 3">
    <name type="scientific">Scrofimicrobium canadense</name>
    <dbReference type="NCBI Taxonomy" id="2652290"/>
    <lineage>
        <taxon>Bacteria</taxon>
        <taxon>Bacillati</taxon>
        <taxon>Actinomycetota</taxon>
        <taxon>Actinomycetes</taxon>
        <taxon>Actinomycetales</taxon>
        <taxon>Actinomycetaceae</taxon>
        <taxon>Scrofimicrobium</taxon>
    </lineage>
</organism>
<evidence type="ECO:0000313" key="3">
    <source>
        <dbReference type="Proteomes" id="UP000470875"/>
    </source>
</evidence>
<feature type="transmembrane region" description="Helical" evidence="1">
    <location>
        <begin position="29"/>
        <end position="47"/>
    </location>
</feature>
<comment type="caution">
    <text evidence="2">The sequence shown here is derived from an EMBL/GenBank/DDBJ whole genome shotgun (WGS) entry which is preliminary data.</text>
</comment>
<evidence type="ECO:0000313" key="2">
    <source>
        <dbReference type="EMBL" id="MSS85395.1"/>
    </source>
</evidence>
<dbReference type="RefSeq" id="WP_154546641.1">
    <property type="nucleotide sequence ID" value="NZ_VULO01000017.1"/>
</dbReference>
<dbReference type="SUPFAM" id="SSF103473">
    <property type="entry name" value="MFS general substrate transporter"/>
    <property type="match status" value="1"/>
</dbReference>
<keyword evidence="3" id="KW-1185">Reference proteome</keyword>
<gene>
    <name evidence="2" type="ORF">FYJ24_11700</name>
</gene>
<protein>
    <submittedName>
        <fullName evidence="2">MFS transporter</fullName>
    </submittedName>
</protein>
<accession>A0A6N7W828</accession>
<reference evidence="2 3" key="1">
    <citation type="submission" date="2019-08" db="EMBL/GenBank/DDBJ databases">
        <title>In-depth cultivation of the pig gut microbiome towards novel bacterial diversity and tailored functional studies.</title>
        <authorList>
            <person name="Wylensek D."/>
            <person name="Hitch T.C.A."/>
            <person name="Clavel T."/>
        </authorList>
    </citation>
    <scope>NUCLEOTIDE SEQUENCE [LARGE SCALE GENOMIC DNA]</scope>
    <source>
        <strain evidence="2 3">WB03_NA08</strain>
    </source>
</reference>
<keyword evidence="1" id="KW-0472">Membrane</keyword>
<dbReference type="EMBL" id="VULO01000017">
    <property type="protein sequence ID" value="MSS85395.1"/>
    <property type="molecule type" value="Genomic_DNA"/>
</dbReference>
<name>A0A6N7W828_9ACTO</name>
<dbReference type="Proteomes" id="UP000470875">
    <property type="component" value="Unassembled WGS sequence"/>
</dbReference>
<keyword evidence="1" id="KW-1133">Transmembrane helix</keyword>
<evidence type="ECO:0000256" key="1">
    <source>
        <dbReference type="SAM" id="Phobius"/>
    </source>
</evidence>